<name>A0AAX4P530_9CHLO</name>
<keyword evidence="5 11" id="KW-1133">Transmembrane helix</keyword>
<feature type="region of interest" description="Disordered" evidence="10">
    <location>
        <begin position="1"/>
        <end position="26"/>
    </location>
</feature>
<evidence type="ECO:0000256" key="2">
    <source>
        <dbReference type="ARBA" id="ARBA00006214"/>
    </source>
</evidence>
<feature type="transmembrane region" description="Helical" evidence="11">
    <location>
        <begin position="230"/>
        <end position="248"/>
    </location>
</feature>
<keyword evidence="6" id="KW-0560">Oxidoreductase</keyword>
<evidence type="ECO:0000313" key="13">
    <source>
        <dbReference type="EMBL" id="WZN60740.1"/>
    </source>
</evidence>
<keyword evidence="7 11" id="KW-0472">Membrane</keyword>
<protein>
    <submittedName>
        <fullName evidence="13">Thiol-disulfide oxidoreductase</fullName>
    </submittedName>
</protein>
<evidence type="ECO:0000256" key="6">
    <source>
        <dbReference type="ARBA" id="ARBA00023002"/>
    </source>
</evidence>
<dbReference type="InterPro" id="IPR044698">
    <property type="entry name" value="VKOR/LTO1"/>
</dbReference>
<keyword evidence="3 11" id="KW-0812">Transmembrane</keyword>
<dbReference type="InterPro" id="IPR038354">
    <property type="entry name" value="VKOR_sf"/>
</dbReference>
<dbReference type="AlphaFoldDB" id="A0AAX4P530"/>
<evidence type="ECO:0000256" key="5">
    <source>
        <dbReference type="ARBA" id="ARBA00022989"/>
    </source>
</evidence>
<dbReference type="GO" id="GO:0016020">
    <property type="term" value="C:membrane"/>
    <property type="evidence" value="ECO:0007669"/>
    <property type="project" value="UniProtKB-SubCell"/>
</dbReference>
<organism evidence="13 14">
    <name type="scientific">Chloropicon roscoffensis</name>
    <dbReference type="NCBI Taxonomy" id="1461544"/>
    <lineage>
        <taxon>Eukaryota</taxon>
        <taxon>Viridiplantae</taxon>
        <taxon>Chlorophyta</taxon>
        <taxon>Chloropicophyceae</taxon>
        <taxon>Chloropicales</taxon>
        <taxon>Chloropicaceae</taxon>
        <taxon>Chloropicon</taxon>
    </lineage>
</organism>
<evidence type="ECO:0000256" key="7">
    <source>
        <dbReference type="ARBA" id="ARBA00023136"/>
    </source>
</evidence>
<dbReference type="InterPro" id="IPR036249">
    <property type="entry name" value="Thioredoxin-like_sf"/>
</dbReference>
<evidence type="ECO:0000256" key="8">
    <source>
        <dbReference type="ARBA" id="ARBA00023157"/>
    </source>
</evidence>
<comment type="subcellular location">
    <subcellularLocation>
        <location evidence="1">Membrane</location>
        <topology evidence="1">Multi-pass membrane protein</topology>
    </subcellularLocation>
</comment>
<comment type="similarity">
    <text evidence="2">Belongs to the VKOR family.</text>
</comment>
<dbReference type="PANTHER" id="PTHR34573">
    <property type="entry name" value="VKC DOMAIN-CONTAINING PROTEIN"/>
    <property type="match status" value="1"/>
</dbReference>
<feature type="domain" description="Vitamin K epoxide reductase" evidence="12">
    <location>
        <begin position="90"/>
        <end position="220"/>
    </location>
</feature>
<gene>
    <name evidence="13" type="ORF">HKI87_03g22740</name>
</gene>
<evidence type="ECO:0000313" key="14">
    <source>
        <dbReference type="Proteomes" id="UP001472866"/>
    </source>
</evidence>
<keyword evidence="9" id="KW-0676">Redox-active center</keyword>
<reference evidence="13 14" key="1">
    <citation type="submission" date="2024-03" db="EMBL/GenBank/DDBJ databases">
        <title>Complete genome sequence of the green alga Chloropicon roscoffensis RCC1871.</title>
        <authorList>
            <person name="Lemieux C."/>
            <person name="Pombert J.-F."/>
            <person name="Otis C."/>
            <person name="Turmel M."/>
        </authorList>
    </citation>
    <scope>NUCLEOTIDE SEQUENCE [LARGE SCALE GENOMIC DNA]</scope>
    <source>
        <strain evidence="13 14">RCC1871</strain>
    </source>
</reference>
<evidence type="ECO:0000256" key="4">
    <source>
        <dbReference type="ARBA" id="ARBA00022719"/>
    </source>
</evidence>
<dbReference type="GO" id="GO:0048038">
    <property type="term" value="F:quinone binding"/>
    <property type="evidence" value="ECO:0007669"/>
    <property type="project" value="UniProtKB-KW"/>
</dbReference>
<evidence type="ECO:0000259" key="12">
    <source>
        <dbReference type="SMART" id="SM00756"/>
    </source>
</evidence>
<keyword evidence="14" id="KW-1185">Reference proteome</keyword>
<evidence type="ECO:0000256" key="11">
    <source>
        <dbReference type="SAM" id="Phobius"/>
    </source>
</evidence>
<keyword evidence="4" id="KW-0874">Quinone</keyword>
<dbReference type="GO" id="GO:0016491">
    <property type="term" value="F:oxidoreductase activity"/>
    <property type="evidence" value="ECO:0007669"/>
    <property type="project" value="UniProtKB-KW"/>
</dbReference>
<keyword evidence="8" id="KW-1015">Disulfide bond</keyword>
<evidence type="ECO:0000256" key="3">
    <source>
        <dbReference type="ARBA" id="ARBA00022692"/>
    </source>
</evidence>
<feature type="transmembrane region" description="Helical" evidence="11">
    <location>
        <begin position="198"/>
        <end position="218"/>
    </location>
</feature>
<dbReference type="Gene3D" id="3.40.30.10">
    <property type="entry name" value="Glutaredoxin"/>
    <property type="match status" value="1"/>
</dbReference>
<feature type="transmembrane region" description="Helical" evidence="11">
    <location>
        <begin position="170"/>
        <end position="191"/>
    </location>
</feature>
<dbReference type="CDD" id="cd12916">
    <property type="entry name" value="VKOR_1"/>
    <property type="match status" value="1"/>
</dbReference>
<dbReference type="SUPFAM" id="SSF52833">
    <property type="entry name" value="Thioredoxin-like"/>
    <property type="match status" value="1"/>
</dbReference>
<proteinExistence type="inferred from homology"/>
<dbReference type="EMBL" id="CP151503">
    <property type="protein sequence ID" value="WZN60740.1"/>
    <property type="molecule type" value="Genomic_DNA"/>
</dbReference>
<evidence type="ECO:0000256" key="9">
    <source>
        <dbReference type="ARBA" id="ARBA00023284"/>
    </source>
</evidence>
<dbReference type="Proteomes" id="UP001472866">
    <property type="component" value="Chromosome 03"/>
</dbReference>
<evidence type="ECO:0000256" key="1">
    <source>
        <dbReference type="ARBA" id="ARBA00004141"/>
    </source>
</evidence>
<accession>A0AAX4P530</accession>
<dbReference type="Gene3D" id="1.20.1440.130">
    <property type="entry name" value="VKOR domain"/>
    <property type="match status" value="1"/>
</dbReference>
<sequence>MNSGRGQGVRGLRSLTSGAGRREGALRVTRKAVQAAGRGRSVAGPRVAGIGLGLGRSKREANLGRRATCLASRRGEGDGGASTSQPADEPSAAFALLSAVSGVGALETAYLTFTKVFAGSVFCPTSGCETILESRYSEILGVPVALFGFFTYSGVSLLSRLAARNGEYRAGVLAGSTVLASVSAFLAYVLATQFPDETCAWCLASCGLSFCSFVLALWATSDGDPVKSTIPPFVASPLIVSALVALFADADGSLASEDFELPFREPEVTTQSSREALNLVQKMRLIDAKMYGAFWCSHCFDQKQAFGKEAMKNFPYVECFPEGYRKGIKQYAACEEADIRGFPTWIINGEKIEGDQSLETLGETVDKYLAGKDQDYSFE</sequence>
<dbReference type="SMART" id="SM00756">
    <property type="entry name" value="VKc"/>
    <property type="match status" value="1"/>
</dbReference>
<dbReference type="PANTHER" id="PTHR34573:SF1">
    <property type="entry name" value="VITAMIN K EPOXIDE REDUCTASE DOMAIN-CONTAINING PROTEIN"/>
    <property type="match status" value="1"/>
</dbReference>
<feature type="transmembrane region" description="Helical" evidence="11">
    <location>
        <begin position="139"/>
        <end position="158"/>
    </location>
</feature>
<evidence type="ECO:0000256" key="10">
    <source>
        <dbReference type="SAM" id="MobiDB-lite"/>
    </source>
</evidence>
<dbReference type="Pfam" id="PF07884">
    <property type="entry name" value="VKOR"/>
    <property type="match status" value="1"/>
</dbReference>
<dbReference type="InterPro" id="IPR012932">
    <property type="entry name" value="VKOR"/>
</dbReference>